<organism evidence="2 3">
    <name type="scientific">Monilinia fructicola</name>
    <name type="common">Brown rot fungus</name>
    <name type="synonym">Ciboria fructicola</name>
    <dbReference type="NCBI Taxonomy" id="38448"/>
    <lineage>
        <taxon>Eukaryota</taxon>
        <taxon>Fungi</taxon>
        <taxon>Dikarya</taxon>
        <taxon>Ascomycota</taxon>
        <taxon>Pezizomycotina</taxon>
        <taxon>Leotiomycetes</taxon>
        <taxon>Helotiales</taxon>
        <taxon>Sclerotiniaceae</taxon>
        <taxon>Monilinia</taxon>
    </lineage>
</organism>
<feature type="compositionally biased region" description="Polar residues" evidence="1">
    <location>
        <begin position="73"/>
        <end position="83"/>
    </location>
</feature>
<dbReference type="Proteomes" id="UP000322873">
    <property type="component" value="Unassembled WGS sequence"/>
</dbReference>
<proteinExistence type="predicted"/>
<feature type="region of interest" description="Disordered" evidence="1">
    <location>
        <begin position="60"/>
        <end position="83"/>
    </location>
</feature>
<feature type="region of interest" description="Disordered" evidence="1">
    <location>
        <begin position="23"/>
        <end position="48"/>
    </location>
</feature>
<gene>
    <name evidence="2" type="ORF">EYC84_012022</name>
</gene>
<evidence type="ECO:0000256" key="1">
    <source>
        <dbReference type="SAM" id="MobiDB-lite"/>
    </source>
</evidence>
<evidence type="ECO:0000313" key="3">
    <source>
        <dbReference type="Proteomes" id="UP000322873"/>
    </source>
</evidence>
<keyword evidence="3" id="KW-1185">Reference proteome</keyword>
<name>A0A5M9J8P8_MONFR</name>
<reference evidence="2 3" key="1">
    <citation type="submission" date="2019-06" db="EMBL/GenBank/DDBJ databases">
        <title>Genome Sequence of the Brown Rot Fungal Pathogen Monilinia fructicola.</title>
        <authorList>
            <person name="De Miccolis Angelini R.M."/>
            <person name="Landi L."/>
            <person name="Abate D."/>
            <person name="Pollastro S."/>
            <person name="Romanazzi G."/>
            <person name="Faretra F."/>
        </authorList>
    </citation>
    <scope>NUCLEOTIDE SEQUENCE [LARGE SCALE GENOMIC DNA]</scope>
    <source>
        <strain evidence="2 3">Mfrc123</strain>
    </source>
</reference>
<sequence>MYCRNEYIYKNCHAFLLIMSSDPTPIQGEPKKSDPINSTRSQLLFSGNNHDTLNSLLSLFPQTHHPHPKNASHTKGQPNNPPQ</sequence>
<feature type="compositionally biased region" description="Polar residues" evidence="1">
    <location>
        <begin position="35"/>
        <end position="48"/>
    </location>
</feature>
<dbReference type="AlphaFoldDB" id="A0A5M9J8P8"/>
<dbReference type="EMBL" id="VICG01000016">
    <property type="protein sequence ID" value="KAA8564026.1"/>
    <property type="molecule type" value="Genomic_DNA"/>
</dbReference>
<comment type="caution">
    <text evidence="2">The sequence shown here is derived from an EMBL/GenBank/DDBJ whole genome shotgun (WGS) entry which is preliminary data.</text>
</comment>
<protein>
    <submittedName>
        <fullName evidence="2">Uncharacterized protein</fullName>
    </submittedName>
</protein>
<accession>A0A5M9J8P8</accession>
<evidence type="ECO:0000313" key="2">
    <source>
        <dbReference type="EMBL" id="KAA8564026.1"/>
    </source>
</evidence>